<dbReference type="RefSeq" id="WP_143938088.1">
    <property type="nucleotide sequence ID" value="NZ_VKKG01000003.1"/>
</dbReference>
<feature type="transmembrane region" description="Helical" evidence="1">
    <location>
        <begin position="255"/>
        <end position="277"/>
    </location>
</feature>
<sequence>MNPILEGLSALAEPTAILCFLIGLGLGLLVGVFPGITISMAVALATSFTLTLEPAQGLAMLLAIYVSAQYGDRIPSILVNTPGTPAAVATTLDGYPMARKGQAGLALSISAIATTVGILMSMLVLVFLAQPIAAFALRFGPFEMFALVCFGLTVIISIASNSLAKGIFAGLLGIALAIMGLDPITGDARFAFGQAELTGGFNFIALIIGLFGITEVLDQILTHHEHKIRPISSLGRWWPTKGELKRVARPMAQSGGLGVLIGVIPAAGGDIAGLVGWNRAKAISKHPEEFGKGSIEGLAGSDTASSSTLGGAVTTTLSLGIPGDSVMAIMLGSMIIWGIQPGPSLFERRPDIIVTIVAIMLFATIASTIVSLLRTKGMTKLLDLQPQWIWGIILVFCLVGTYATTNNVLTAVQMLLFGLVGLLLRRVGIPAGPVVLGFLLGPLAEANLRRAMLIGEPIEFLTNRPIATVLLALAIGSLFWPIISKRLKNRAARRAPTAV</sequence>
<dbReference type="PANTHER" id="PTHR35342:SF5">
    <property type="entry name" value="TRICARBOXYLIC TRANSPORT PROTEIN"/>
    <property type="match status" value="1"/>
</dbReference>
<keyword evidence="4" id="KW-1185">Reference proteome</keyword>
<feature type="transmembrane region" description="Helical" evidence="1">
    <location>
        <begin position="464"/>
        <end position="483"/>
    </location>
</feature>
<evidence type="ECO:0000313" key="3">
    <source>
        <dbReference type="EMBL" id="TRY18112.1"/>
    </source>
</evidence>
<keyword evidence="1" id="KW-0812">Transmembrane</keyword>
<feature type="transmembrane region" description="Helical" evidence="1">
    <location>
        <begin position="319"/>
        <end position="340"/>
    </location>
</feature>
<feature type="transmembrane region" description="Helical" evidence="1">
    <location>
        <begin position="105"/>
        <end position="129"/>
    </location>
</feature>
<feature type="transmembrane region" description="Helical" evidence="1">
    <location>
        <begin position="163"/>
        <end position="181"/>
    </location>
</feature>
<feature type="transmembrane region" description="Helical" evidence="1">
    <location>
        <begin position="201"/>
        <end position="221"/>
    </location>
</feature>
<feature type="transmembrane region" description="Helical" evidence="1">
    <location>
        <begin position="15"/>
        <end position="44"/>
    </location>
</feature>
<proteinExistence type="predicted"/>
<dbReference type="OrthoDB" id="9781349at2"/>
<dbReference type="InterPro" id="IPR002823">
    <property type="entry name" value="DUF112_TM"/>
</dbReference>
<feature type="domain" description="DUF112" evidence="2">
    <location>
        <begin position="17"/>
        <end position="436"/>
    </location>
</feature>
<dbReference type="Proteomes" id="UP000317638">
    <property type="component" value="Unassembled WGS sequence"/>
</dbReference>
<accession>A0A553K088</accession>
<protein>
    <recommendedName>
        <fullName evidence="2">DUF112 domain-containing protein</fullName>
    </recommendedName>
</protein>
<reference evidence="3 4" key="1">
    <citation type="submission" date="2019-07" db="EMBL/GenBank/DDBJ databases">
        <authorList>
            <person name="Zhou L.-Y."/>
        </authorList>
    </citation>
    <scope>NUCLEOTIDE SEQUENCE [LARGE SCALE GENOMIC DNA]</scope>
    <source>
        <strain evidence="3 4">YIM 101269</strain>
    </source>
</reference>
<comment type="caution">
    <text evidence="3">The sequence shown here is derived from an EMBL/GenBank/DDBJ whole genome shotgun (WGS) entry which is preliminary data.</text>
</comment>
<evidence type="ECO:0000313" key="4">
    <source>
        <dbReference type="Proteomes" id="UP000317638"/>
    </source>
</evidence>
<organism evidence="3 4">
    <name type="scientific">Tessaracoccus rhinocerotis</name>
    <dbReference type="NCBI Taxonomy" id="1689449"/>
    <lineage>
        <taxon>Bacteria</taxon>
        <taxon>Bacillati</taxon>
        <taxon>Actinomycetota</taxon>
        <taxon>Actinomycetes</taxon>
        <taxon>Propionibacteriales</taxon>
        <taxon>Propionibacteriaceae</taxon>
        <taxon>Tessaracoccus</taxon>
    </lineage>
</organism>
<evidence type="ECO:0000259" key="2">
    <source>
        <dbReference type="Pfam" id="PF01970"/>
    </source>
</evidence>
<dbReference type="EMBL" id="VKKG01000003">
    <property type="protein sequence ID" value="TRY18112.1"/>
    <property type="molecule type" value="Genomic_DNA"/>
</dbReference>
<dbReference type="AlphaFoldDB" id="A0A553K088"/>
<evidence type="ECO:0000256" key="1">
    <source>
        <dbReference type="SAM" id="Phobius"/>
    </source>
</evidence>
<feature type="transmembrane region" description="Helical" evidence="1">
    <location>
        <begin position="135"/>
        <end position="156"/>
    </location>
</feature>
<feature type="transmembrane region" description="Helical" evidence="1">
    <location>
        <begin position="388"/>
        <end position="409"/>
    </location>
</feature>
<feature type="transmembrane region" description="Helical" evidence="1">
    <location>
        <begin position="352"/>
        <end position="373"/>
    </location>
</feature>
<keyword evidence="1" id="KW-0472">Membrane</keyword>
<feature type="transmembrane region" description="Helical" evidence="1">
    <location>
        <begin position="416"/>
        <end position="444"/>
    </location>
</feature>
<keyword evidence="1" id="KW-1133">Transmembrane helix</keyword>
<name>A0A553K088_9ACTN</name>
<gene>
    <name evidence="3" type="ORF">FOJ82_08620</name>
</gene>
<dbReference type="PANTHER" id="PTHR35342">
    <property type="entry name" value="TRICARBOXYLIC TRANSPORT PROTEIN"/>
    <property type="match status" value="1"/>
</dbReference>
<dbReference type="Pfam" id="PF01970">
    <property type="entry name" value="TctA"/>
    <property type="match status" value="1"/>
</dbReference>